<dbReference type="GO" id="GO:0070536">
    <property type="term" value="P:protein K63-linked deubiquitination"/>
    <property type="evidence" value="ECO:0007669"/>
    <property type="project" value="InterPro"/>
</dbReference>
<comment type="caution">
    <text evidence="4">The sequence shown here is derived from an EMBL/GenBank/DDBJ whole genome shotgun (WGS) entry which is preliminary data.</text>
</comment>
<dbReference type="GO" id="GO:0070552">
    <property type="term" value="C:BRISC complex"/>
    <property type="evidence" value="ECO:0007669"/>
    <property type="project" value="InterPro"/>
</dbReference>
<feature type="compositionally biased region" description="Gly residues" evidence="2">
    <location>
        <begin position="216"/>
        <end position="228"/>
    </location>
</feature>
<dbReference type="Pfam" id="PF01398">
    <property type="entry name" value="JAB"/>
    <property type="match status" value="1"/>
</dbReference>
<dbReference type="SMART" id="SM00232">
    <property type="entry name" value="JAB_MPN"/>
    <property type="match status" value="1"/>
</dbReference>
<proteinExistence type="inferred from homology"/>
<dbReference type="AlphaFoldDB" id="A0A835T9V6"/>
<reference evidence="4" key="1">
    <citation type="journal article" date="2020" name="bioRxiv">
        <title>Comparative genomics of Chlamydomonas.</title>
        <authorList>
            <person name="Craig R.J."/>
            <person name="Hasan A.R."/>
            <person name="Ness R.W."/>
            <person name="Keightley P.D."/>
        </authorList>
    </citation>
    <scope>NUCLEOTIDE SEQUENCE</scope>
    <source>
        <strain evidence="4">CCAP 11/173</strain>
    </source>
</reference>
<dbReference type="InterPro" id="IPR050242">
    <property type="entry name" value="JAMM_MPN+_peptidase_M67A"/>
</dbReference>
<dbReference type="GO" id="GO:0004843">
    <property type="term" value="F:cysteine-type deubiquitinase activity"/>
    <property type="evidence" value="ECO:0007669"/>
    <property type="project" value="InterPro"/>
</dbReference>
<gene>
    <name evidence="4" type="ORF">HYH02_010118</name>
</gene>
<dbReference type="Proteomes" id="UP000613740">
    <property type="component" value="Unassembled WGS sequence"/>
</dbReference>
<dbReference type="CDD" id="cd08068">
    <property type="entry name" value="MPN_BRCC36"/>
    <property type="match status" value="1"/>
</dbReference>
<dbReference type="GO" id="GO:0006281">
    <property type="term" value="P:DNA repair"/>
    <property type="evidence" value="ECO:0007669"/>
    <property type="project" value="InterPro"/>
</dbReference>
<name>A0A835T9V6_9CHLO</name>
<dbReference type="InterPro" id="IPR037518">
    <property type="entry name" value="MPN"/>
</dbReference>
<organism evidence="4 5">
    <name type="scientific">Chlamydomonas schloesseri</name>
    <dbReference type="NCBI Taxonomy" id="2026947"/>
    <lineage>
        <taxon>Eukaryota</taxon>
        <taxon>Viridiplantae</taxon>
        <taxon>Chlorophyta</taxon>
        <taxon>core chlorophytes</taxon>
        <taxon>Chlorophyceae</taxon>
        <taxon>CS clade</taxon>
        <taxon>Chlamydomonadales</taxon>
        <taxon>Chlamydomonadaceae</taxon>
        <taxon>Chlamydomonas</taxon>
    </lineage>
</organism>
<dbReference type="InterPro" id="IPR033860">
    <property type="entry name" value="MPN_BRCC36"/>
</dbReference>
<dbReference type="InterPro" id="IPR000555">
    <property type="entry name" value="JAMM/MPN+_dom"/>
</dbReference>
<comment type="similarity">
    <text evidence="1">Belongs to the peptidase M67A family. BRCC36 subfamily.</text>
</comment>
<dbReference type="GO" id="GO:0008237">
    <property type="term" value="F:metallopeptidase activity"/>
    <property type="evidence" value="ECO:0007669"/>
    <property type="project" value="InterPro"/>
</dbReference>
<feature type="region of interest" description="Disordered" evidence="2">
    <location>
        <begin position="201"/>
        <end position="228"/>
    </location>
</feature>
<dbReference type="EMBL" id="JAEHOD010000036">
    <property type="protein sequence ID" value="KAG2441278.1"/>
    <property type="molecule type" value="Genomic_DNA"/>
</dbReference>
<feature type="domain" description="MPN" evidence="3">
    <location>
        <begin position="253"/>
        <end position="401"/>
    </location>
</feature>
<dbReference type="OrthoDB" id="446074at2759"/>
<dbReference type="FunFam" id="3.40.140.10:FF:000184">
    <property type="entry name" value="Predicted protein"/>
    <property type="match status" value="1"/>
</dbReference>
<dbReference type="Gene3D" id="3.40.140.10">
    <property type="entry name" value="Cytidine Deaminase, domain 2"/>
    <property type="match status" value="1"/>
</dbReference>
<dbReference type="PROSITE" id="PS50249">
    <property type="entry name" value="MPN"/>
    <property type="match status" value="1"/>
</dbReference>
<evidence type="ECO:0000256" key="1">
    <source>
        <dbReference type="ARBA" id="ARBA00008021"/>
    </source>
</evidence>
<dbReference type="PANTHER" id="PTHR10410">
    <property type="entry name" value="EUKARYOTIC TRANSLATION INITIATION FACTOR 3 -RELATED"/>
    <property type="match status" value="1"/>
</dbReference>
<evidence type="ECO:0000313" key="4">
    <source>
        <dbReference type="EMBL" id="KAG2441278.1"/>
    </source>
</evidence>
<evidence type="ECO:0000313" key="5">
    <source>
        <dbReference type="Proteomes" id="UP000613740"/>
    </source>
</evidence>
<evidence type="ECO:0000256" key="2">
    <source>
        <dbReference type="SAM" id="MobiDB-lite"/>
    </source>
</evidence>
<keyword evidence="5" id="KW-1185">Reference proteome</keyword>
<dbReference type="SUPFAM" id="SSF102712">
    <property type="entry name" value="JAB1/MPN domain"/>
    <property type="match status" value="1"/>
</dbReference>
<accession>A0A835T9V6</accession>
<sequence>MSFGGQTYQFADFLEFAVAPGALPSEITVRKVFKVSKPLRVKLSGSFDINTQEFRTKASVKERIFGGSIRFIPEEGAVEYRKRLSVFGLVSAQVWSRWDLLGPDANSPNSHHNGSSGGGFFSRLTRPRVGCGLALGDVPPGCALLSAARLPALLVRPLSYSFKSSLPLSSVLRVKAYCDVTVRLPRRLSLWVDAHGAGGEAFGDEEEEEGQQAGVGVPGGSRAGGGGGGGAGLLVRLRRTALQTGARMSLERVEVTNEVLLAVLAHAHSTESEEVMGLLLGDITEPVRGGGAVCRISLAFPQIRTDRRKDRVETSPEQMARCSAHAERLTRETGSRVRVVGWYHSHPHITVLPSHVDVRTQAMYQLLDPGFVGLIVSAFNRDAATEASTVQLTAFQALPDVDPQAAGGLIRKEVRLALCAAASQLERSFSDLMVVQRMLLMEENEVYKKALASALAASSRSSAVGSGAFPTPELVELHHAGVYQAHMARLVQTALHPSLAALGALVAQQRAQAAQLGAEVAALEAQVAAQVATGAGGRL</sequence>
<protein>
    <recommendedName>
        <fullName evidence="3">MPN domain-containing protein</fullName>
    </recommendedName>
</protein>
<evidence type="ECO:0000259" key="3">
    <source>
        <dbReference type="PROSITE" id="PS50249"/>
    </source>
</evidence>